<dbReference type="OrthoDB" id="6105449at2"/>
<evidence type="ECO:0000259" key="2">
    <source>
        <dbReference type="Pfam" id="PF00892"/>
    </source>
</evidence>
<name>A0A2T8HQY4_9RHOB</name>
<sequence length="291" mass="30723">MGLATIGVVFASACFGFVPVFARTLTDAGMAPHAVAFYRYVLAVSVMLPLVWRWRAQWRVLIWGAGAGAMMGVGWVSFVRAVEVVPVSTAGVIYMTYPVFTLLFSWLLFREVPKPRSILAALVIVGAAALVTTPSAVDPEHIPALLMSLGAPAGFGVGIAVLVHRMVRVPPFVRIGTVSSGSVLGLLPLILTTEPAALFPADGAGWLMVLGIGFVSALIPQLIYTISSPIVGTARTAMAGSIELPVMFAIGWFFYGEALQPVHALALALVVGAILITPTRRARSVAATLRK</sequence>
<feature type="domain" description="EamA" evidence="2">
    <location>
        <begin position="6"/>
        <end position="132"/>
    </location>
</feature>
<accession>A0A2T8HQY4</accession>
<dbReference type="InterPro" id="IPR037185">
    <property type="entry name" value="EmrE-like"/>
</dbReference>
<feature type="transmembrane region" description="Helical" evidence="1">
    <location>
        <begin position="142"/>
        <end position="163"/>
    </location>
</feature>
<comment type="caution">
    <text evidence="3">The sequence shown here is derived from an EMBL/GenBank/DDBJ whole genome shotgun (WGS) entry which is preliminary data.</text>
</comment>
<dbReference type="GO" id="GO:0016020">
    <property type="term" value="C:membrane"/>
    <property type="evidence" value="ECO:0007669"/>
    <property type="project" value="InterPro"/>
</dbReference>
<organism evidence="3 4">
    <name type="scientific">Pararhodobacter oceanensis</name>
    <dbReference type="NCBI Taxonomy" id="2172121"/>
    <lineage>
        <taxon>Bacteria</taxon>
        <taxon>Pseudomonadati</taxon>
        <taxon>Pseudomonadota</taxon>
        <taxon>Alphaproteobacteria</taxon>
        <taxon>Rhodobacterales</taxon>
        <taxon>Paracoccaceae</taxon>
        <taxon>Pararhodobacter</taxon>
    </lineage>
</organism>
<dbReference type="Pfam" id="PF00892">
    <property type="entry name" value="EamA"/>
    <property type="match status" value="1"/>
</dbReference>
<dbReference type="Gene3D" id="1.10.3730.20">
    <property type="match status" value="1"/>
</dbReference>
<feature type="transmembrane region" description="Helical" evidence="1">
    <location>
        <begin position="91"/>
        <end position="109"/>
    </location>
</feature>
<reference evidence="3 4" key="1">
    <citation type="submission" date="2018-04" db="EMBL/GenBank/DDBJ databases">
        <title>Pararhodobacter oceanense sp. nov., isolated from marine intertidal sediment.</title>
        <authorList>
            <person name="Wang X.-L."/>
            <person name="Du Z.-J."/>
        </authorList>
    </citation>
    <scope>NUCLEOTIDE SEQUENCE [LARGE SCALE GENOMIC DNA]</scope>
    <source>
        <strain evidence="3 4">AM505</strain>
    </source>
</reference>
<feature type="transmembrane region" description="Helical" evidence="1">
    <location>
        <begin position="236"/>
        <end position="255"/>
    </location>
</feature>
<proteinExistence type="predicted"/>
<dbReference type="EMBL" id="QDKM01000008">
    <property type="protein sequence ID" value="PVH27840.1"/>
    <property type="molecule type" value="Genomic_DNA"/>
</dbReference>
<feature type="transmembrane region" description="Helical" evidence="1">
    <location>
        <begin position="61"/>
        <end position="79"/>
    </location>
</feature>
<dbReference type="AlphaFoldDB" id="A0A2T8HQY4"/>
<keyword evidence="1" id="KW-1133">Transmembrane helix</keyword>
<dbReference type="PANTHER" id="PTHR22911:SF137">
    <property type="entry name" value="SOLUTE CARRIER FAMILY 35 MEMBER G2-RELATED"/>
    <property type="match status" value="1"/>
</dbReference>
<dbReference type="RefSeq" id="WP_116559360.1">
    <property type="nucleotide sequence ID" value="NZ_QDKM01000008.1"/>
</dbReference>
<evidence type="ECO:0000313" key="3">
    <source>
        <dbReference type="EMBL" id="PVH27840.1"/>
    </source>
</evidence>
<keyword evidence="4" id="KW-1185">Reference proteome</keyword>
<gene>
    <name evidence="3" type="ORF">DDE20_15105</name>
</gene>
<evidence type="ECO:0000313" key="4">
    <source>
        <dbReference type="Proteomes" id="UP000245911"/>
    </source>
</evidence>
<feature type="transmembrane region" description="Helical" evidence="1">
    <location>
        <begin position="118"/>
        <end position="136"/>
    </location>
</feature>
<dbReference type="PANTHER" id="PTHR22911">
    <property type="entry name" value="ACYL-MALONYL CONDENSING ENZYME-RELATED"/>
    <property type="match status" value="1"/>
</dbReference>
<evidence type="ECO:0000256" key="1">
    <source>
        <dbReference type="SAM" id="Phobius"/>
    </source>
</evidence>
<feature type="transmembrane region" description="Helical" evidence="1">
    <location>
        <begin position="203"/>
        <end position="224"/>
    </location>
</feature>
<keyword evidence="1" id="KW-0472">Membrane</keyword>
<dbReference type="Proteomes" id="UP000245911">
    <property type="component" value="Unassembled WGS sequence"/>
</dbReference>
<feature type="transmembrane region" description="Helical" evidence="1">
    <location>
        <begin position="261"/>
        <end position="279"/>
    </location>
</feature>
<keyword evidence="1" id="KW-0812">Transmembrane</keyword>
<dbReference type="InterPro" id="IPR000620">
    <property type="entry name" value="EamA_dom"/>
</dbReference>
<feature type="transmembrane region" description="Helical" evidence="1">
    <location>
        <begin position="172"/>
        <end position="191"/>
    </location>
</feature>
<protein>
    <submittedName>
        <fullName evidence="3">EamA/RhaT family transporter</fullName>
    </submittedName>
</protein>
<dbReference type="SUPFAM" id="SSF103481">
    <property type="entry name" value="Multidrug resistance efflux transporter EmrE"/>
    <property type="match status" value="2"/>
</dbReference>
<feature type="transmembrane region" description="Helical" evidence="1">
    <location>
        <begin position="38"/>
        <end position="54"/>
    </location>
</feature>